<protein>
    <recommendedName>
        <fullName evidence="3">beta-N-acetylhexosaminidase</fullName>
        <ecNumber evidence="3">3.2.1.52</ecNumber>
    </recommendedName>
</protein>
<dbReference type="Gene3D" id="3.20.20.300">
    <property type="entry name" value="Glycoside hydrolase, family 3, N-terminal domain"/>
    <property type="match status" value="1"/>
</dbReference>
<dbReference type="PANTHER" id="PTHR30480">
    <property type="entry name" value="BETA-HEXOSAMINIDASE-RELATED"/>
    <property type="match status" value="1"/>
</dbReference>
<evidence type="ECO:0000256" key="2">
    <source>
        <dbReference type="ARBA" id="ARBA00005336"/>
    </source>
</evidence>
<dbReference type="EMBL" id="FNIN01000009">
    <property type="protein sequence ID" value="SDN86168.1"/>
    <property type="molecule type" value="Genomic_DNA"/>
</dbReference>
<feature type="domain" description="Glycoside hydrolase family 3 N-terminal" evidence="6">
    <location>
        <begin position="32"/>
        <end position="356"/>
    </location>
</feature>
<dbReference type="Pfam" id="PF00933">
    <property type="entry name" value="Glyco_hydro_3"/>
    <property type="match status" value="1"/>
</dbReference>
<dbReference type="AlphaFoldDB" id="A0A1H0EUW4"/>
<dbReference type="OrthoDB" id="9781691at2"/>
<evidence type="ECO:0000256" key="3">
    <source>
        <dbReference type="ARBA" id="ARBA00012663"/>
    </source>
</evidence>
<keyword evidence="4" id="KW-0378">Hydrolase</keyword>
<organism evidence="7 8">
    <name type="scientific">Desulfonauticus submarinus</name>
    <dbReference type="NCBI Taxonomy" id="206665"/>
    <lineage>
        <taxon>Bacteria</taxon>
        <taxon>Pseudomonadati</taxon>
        <taxon>Thermodesulfobacteriota</taxon>
        <taxon>Desulfovibrionia</taxon>
        <taxon>Desulfovibrionales</taxon>
        <taxon>Desulfonauticaceae</taxon>
        <taxon>Desulfonauticus</taxon>
    </lineage>
</organism>
<dbReference type="InterPro" id="IPR036962">
    <property type="entry name" value="Glyco_hydro_3_N_sf"/>
</dbReference>
<comment type="similarity">
    <text evidence="2">Belongs to the glycosyl hydrolase 3 family.</text>
</comment>
<dbReference type="Proteomes" id="UP000199602">
    <property type="component" value="Unassembled WGS sequence"/>
</dbReference>
<accession>A0A1H0EUW4</accession>
<evidence type="ECO:0000259" key="6">
    <source>
        <dbReference type="Pfam" id="PF00933"/>
    </source>
</evidence>
<dbReference type="SUPFAM" id="SSF51445">
    <property type="entry name" value="(Trans)glycosidases"/>
    <property type="match status" value="1"/>
</dbReference>
<gene>
    <name evidence="7" type="ORF">SAMN04488516_10957</name>
</gene>
<dbReference type="GO" id="GO:0005975">
    <property type="term" value="P:carbohydrate metabolic process"/>
    <property type="evidence" value="ECO:0007669"/>
    <property type="project" value="InterPro"/>
</dbReference>
<dbReference type="GO" id="GO:0004563">
    <property type="term" value="F:beta-N-acetylhexosaminidase activity"/>
    <property type="evidence" value="ECO:0007669"/>
    <property type="project" value="UniProtKB-EC"/>
</dbReference>
<dbReference type="EC" id="3.2.1.52" evidence="3"/>
<dbReference type="PANTHER" id="PTHR30480:SF13">
    <property type="entry name" value="BETA-HEXOSAMINIDASE"/>
    <property type="match status" value="1"/>
</dbReference>
<dbReference type="InterPro" id="IPR050226">
    <property type="entry name" value="NagZ_Beta-hexosaminidase"/>
</dbReference>
<evidence type="ECO:0000256" key="1">
    <source>
        <dbReference type="ARBA" id="ARBA00001231"/>
    </source>
</evidence>
<proteinExistence type="inferred from homology"/>
<sequence length="361" mass="40491">MKKIIILFLAVLVFYPIMCLAENNIKDLIANMIIIGFDGDRINGKEHFQRIFNGYTPGGVILFDRDYHHRDRVKNIRSPKQLKNLTKELRLYAGKPILIAVDQEGGKVARLKPRDGFNETSSAKWIGEHSPEIAKKQYDDLALELKQEGINCDFAPVVDLALNPNNFVIVGLERSYGASPNKVVEMARIFCNALHQQGIVCVLKHFPGHGSSSGDSHKGFVDVSLTWQKQELVPYKILIKEGLADMIMTAHVFNKQLDPIYPATLSKKINTDLLRNKIGFKGVIVSDDLQMKAITSQYSLAQAVSLAINAGVDMLIFGNQLAKISLSEVVDCIYRQVQQGKISLDRIYEANLRIKKIQSKL</sequence>
<evidence type="ECO:0000256" key="4">
    <source>
        <dbReference type="ARBA" id="ARBA00022801"/>
    </source>
</evidence>
<keyword evidence="5" id="KW-0326">Glycosidase</keyword>
<name>A0A1H0EUW4_9BACT</name>
<reference evidence="7 8" key="1">
    <citation type="submission" date="2016-10" db="EMBL/GenBank/DDBJ databases">
        <authorList>
            <person name="de Groot N.N."/>
        </authorList>
    </citation>
    <scope>NUCLEOTIDE SEQUENCE [LARGE SCALE GENOMIC DNA]</scope>
    <source>
        <strain evidence="7 8">DSM 15269</strain>
    </source>
</reference>
<dbReference type="RefSeq" id="WP_092065812.1">
    <property type="nucleotide sequence ID" value="NZ_FNIN01000009.1"/>
</dbReference>
<evidence type="ECO:0000313" key="7">
    <source>
        <dbReference type="EMBL" id="SDN86168.1"/>
    </source>
</evidence>
<dbReference type="InterPro" id="IPR001764">
    <property type="entry name" value="Glyco_hydro_3_N"/>
</dbReference>
<evidence type="ECO:0000313" key="8">
    <source>
        <dbReference type="Proteomes" id="UP000199602"/>
    </source>
</evidence>
<keyword evidence="8" id="KW-1185">Reference proteome</keyword>
<comment type="catalytic activity">
    <reaction evidence="1">
        <text>Hydrolysis of terminal non-reducing N-acetyl-D-hexosamine residues in N-acetyl-beta-D-hexosaminides.</text>
        <dbReference type="EC" id="3.2.1.52"/>
    </reaction>
</comment>
<dbReference type="STRING" id="206665.SAMN04488516_10957"/>
<evidence type="ECO:0000256" key="5">
    <source>
        <dbReference type="ARBA" id="ARBA00023295"/>
    </source>
</evidence>
<dbReference type="InterPro" id="IPR017853">
    <property type="entry name" value="GH"/>
</dbReference>
<dbReference type="GO" id="GO:0009254">
    <property type="term" value="P:peptidoglycan turnover"/>
    <property type="evidence" value="ECO:0007669"/>
    <property type="project" value="TreeGrafter"/>
</dbReference>